<evidence type="ECO:0000256" key="1">
    <source>
        <dbReference type="ARBA" id="ARBA00008814"/>
    </source>
</evidence>
<accession>A0A1I1C975</accession>
<feature type="chain" id="PRO_5017348089" evidence="2">
    <location>
        <begin position="27"/>
        <end position="333"/>
    </location>
</feature>
<keyword evidence="2" id="KW-0732">Signal</keyword>
<dbReference type="AlphaFoldDB" id="A0A1I1C975"/>
<sequence length="333" mass="36152">MNRLSGRRLLAAPVLTVCLLATACGADVEQDATEGPAPVTIDNCGQSITYPVPQRAVAYDMSSTEKMFALGLADRMRGIVMPSTADPAVERSPWLEEYRSVETLSTDVLSREVVVDAEADWVLAGWNSGFSEARGITPQLLEEVGIQSYQHTESCFNYGDTPVQVPPLDALYTDLTQIGQIFRVEDRAQELVSDLRERAEALRTNQPDGTPARVFVYDSGTDQPFTSGGQGAPDVLVSLAGGSNIFTGLRQRWTTVGWEAVVDAAPEVIAVVDYGDQPVEDKIEFLKSAPQLASSPAVRDGHFYVLDYGQAVSGPRNIEGAEQFAEYLRSIGR</sequence>
<gene>
    <name evidence="4" type="ORF">SAMN05216266_12313</name>
</gene>
<dbReference type="PANTHER" id="PTHR30535:SF7">
    <property type="entry name" value="IRON(III) DICITRATE-BINDING PROTEIN"/>
    <property type="match status" value="1"/>
</dbReference>
<evidence type="ECO:0000313" key="5">
    <source>
        <dbReference type="Proteomes" id="UP000243799"/>
    </source>
</evidence>
<proteinExistence type="inferred from homology"/>
<organism evidence="4 5">
    <name type="scientific">Amycolatopsis marina</name>
    <dbReference type="NCBI Taxonomy" id="490629"/>
    <lineage>
        <taxon>Bacteria</taxon>
        <taxon>Bacillati</taxon>
        <taxon>Actinomycetota</taxon>
        <taxon>Actinomycetes</taxon>
        <taxon>Pseudonocardiales</taxon>
        <taxon>Pseudonocardiaceae</taxon>
        <taxon>Amycolatopsis</taxon>
    </lineage>
</organism>
<feature type="domain" description="Fe/B12 periplasmic-binding" evidence="3">
    <location>
        <begin position="55"/>
        <end position="333"/>
    </location>
</feature>
<evidence type="ECO:0000313" key="4">
    <source>
        <dbReference type="EMBL" id="SFB58957.1"/>
    </source>
</evidence>
<name>A0A1I1C975_9PSEU</name>
<dbReference type="SUPFAM" id="SSF53807">
    <property type="entry name" value="Helical backbone' metal receptor"/>
    <property type="match status" value="1"/>
</dbReference>
<dbReference type="InterPro" id="IPR050902">
    <property type="entry name" value="ABC_Transporter_SBP"/>
</dbReference>
<dbReference type="Proteomes" id="UP000243799">
    <property type="component" value="Unassembled WGS sequence"/>
</dbReference>
<dbReference type="PANTHER" id="PTHR30535">
    <property type="entry name" value="VITAMIN B12-BINDING PROTEIN"/>
    <property type="match status" value="1"/>
</dbReference>
<keyword evidence="5" id="KW-1185">Reference proteome</keyword>
<dbReference type="EMBL" id="FOKG01000023">
    <property type="protein sequence ID" value="SFB58957.1"/>
    <property type="molecule type" value="Genomic_DNA"/>
</dbReference>
<dbReference type="RefSeq" id="WP_245788817.1">
    <property type="nucleotide sequence ID" value="NZ_FOKG01000023.1"/>
</dbReference>
<dbReference type="Pfam" id="PF01497">
    <property type="entry name" value="Peripla_BP_2"/>
    <property type="match status" value="1"/>
</dbReference>
<evidence type="ECO:0000259" key="3">
    <source>
        <dbReference type="PROSITE" id="PS50983"/>
    </source>
</evidence>
<feature type="signal peptide" evidence="2">
    <location>
        <begin position="1"/>
        <end position="26"/>
    </location>
</feature>
<dbReference type="STRING" id="490629.SAMN05216266_12313"/>
<comment type="similarity">
    <text evidence="1">Belongs to the bacterial solute-binding protein 8 family.</text>
</comment>
<reference evidence="5" key="1">
    <citation type="submission" date="2016-10" db="EMBL/GenBank/DDBJ databases">
        <authorList>
            <person name="Varghese N."/>
            <person name="Submissions S."/>
        </authorList>
    </citation>
    <scope>NUCLEOTIDE SEQUENCE [LARGE SCALE GENOMIC DNA]</scope>
    <source>
        <strain evidence="5">CGMCC 4.3568</strain>
    </source>
</reference>
<dbReference type="PROSITE" id="PS50983">
    <property type="entry name" value="FE_B12_PBP"/>
    <property type="match status" value="1"/>
</dbReference>
<evidence type="ECO:0000256" key="2">
    <source>
        <dbReference type="SAM" id="SignalP"/>
    </source>
</evidence>
<protein>
    <submittedName>
        <fullName evidence="4">Iron complex transport system substrate-binding protein</fullName>
    </submittedName>
</protein>
<dbReference type="Gene3D" id="3.40.50.1980">
    <property type="entry name" value="Nitrogenase molybdenum iron protein domain"/>
    <property type="match status" value="2"/>
</dbReference>
<dbReference type="PROSITE" id="PS51257">
    <property type="entry name" value="PROKAR_LIPOPROTEIN"/>
    <property type="match status" value="1"/>
</dbReference>
<dbReference type="InterPro" id="IPR002491">
    <property type="entry name" value="ABC_transptr_periplasmic_BD"/>
</dbReference>